<protein>
    <submittedName>
        <fullName evidence="2">Uncharacterized protein</fullName>
    </submittedName>
</protein>
<dbReference type="EMBL" id="JABAIL010000002">
    <property type="protein sequence ID" value="NLR90912.1"/>
    <property type="molecule type" value="Genomic_DNA"/>
</dbReference>
<dbReference type="RefSeq" id="WP_168881622.1">
    <property type="nucleotide sequence ID" value="NZ_JABAIL010000002.1"/>
</dbReference>
<accession>A0A7X8SIS5</accession>
<name>A0A7X8SIS5_9BACT</name>
<gene>
    <name evidence="2" type="ORF">HGP29_06825</name>
</gene>
<reference evidence="2 3" key="1">
    <citation type="submission" date="2020-04" db="EMBL/GenBank/DDBJ databases">
        <title>Flammeovirga sp. SR4, a novel species isolated from seawater.</title>
        <authorList>
            <person name="Wang X."/>
        </authorList>
    </citation>
    <scope>NUCLEOTIDE SEQUENCE [LARGE SCALE GENOMIC DNA]</scope>
    <source>
        <strain evidence="2 3">SR4</strain>
    </source>
</reference>
<evidence type="ECO:0000313" key="2">
    <source>
        <dbReference type="EMBL" id="NLR90912.1"/>
    </source>
</evidence>
<keyword evidence="3" id="KW-1185">Reference proteome</keyword>
<organism evidence="2 3">
    <name type="scientific">Flammeovirga agarivorans</name>
    <dbReference type="NCBI Taxonomy" id="2726742"/>
    <lineage>
        <taxon>Bacteria</taxon>
        <taxon>Pseudomonadati</taxon>
        <taxon>Bacteroidota</taxon>
        <taxon>Cytophagia</taxon>
        <taxon>Cytophagales</taxon>
        <taxon>Flammeovirgaceae</taxon>
        <taxon>Flammeovirga</taxon>
    </lineage>
</organism>
<sequence>MKKISLIILSLLCLLSTSIYASNNDPKEEEGKKTEESNEKFDYMHTAPKLNAAPFIKGVAADGTVEIYKEGRNHVMLIDKESENILFDNLKEGKDFVRVYTDYTDNKDCIIIWSMKKKDRKTGNITWKKYTYKKFDSVGWRPVDNMTTAVKSFK</sequence>
<comment type="caution">
    <text evidence="2">The sequence shown here is derived from an EMBL/GenBank/DDBJ whole genome shotgun (WGS) entry which is preliminary data.</text>
</comment>
<keyword evidence="1" id="KW-0732">Signal</keyword>
<proteinExistence type="predicted"/>
<evidence type="ECO:0000313" key="3">
    <source>
        <dbReference type="Proteomes" id="UP000585050"/>
    </source>
</evidence>
<feature type="chain" id="PRO_5031552798" evidence="1">
    <location>
        <begin position="22"/>
        <end position="154"/>
    </location>
</feature>
<evidence type="ECO:0000256" key="1">
    <source>
        <dbReference type="SAM" id="SignalP"/>
    </source>
</evidence>
<dbReference type="Proteomes" id="UP000585050">
    <property type="component" value="Unassembled WGS sequence"/>
</dbReference>
<dbReference type="AlphaFoldDB" id="A0A7X8SIS5"/>
<feature type="signal peptide" evidence="1">
    <location>
        <begin position="1"/>
        <end position="21"/>
    </location>
</feature>